<evidence type="ECO:0000256" key="1">
    <source>
        <dbReference type="SAM" id="Phobius"/>
    </source>
</evidence>
<keyword evidence="1" id="KW-1133">Transmembrane helix</keyword>
<sequence>MKRLLLIFLIMIMTTPVLGGNGWYNAAPADNNSNVTVLANLTVNTTLELANKTKEVAKEAKEKIVNITEKFKRKETIEWELFDKTKFSEYYVPVRNQSFFVSIISKHENSKIAIAYSENTRFLYENIYLTIINRNQSNLTLKFVTDEDMKEFETNSEFLMMKIKLSDEVNKLSFYVLEGNKTLFSFENITILHRTYESYIQEESKKTIKLELTSYYGRAFGYLLTGIALAFGANIFWYRRMKKRKEEEIIGGWLP</sequence>
<dbReference type="RefSeq" id="WP_372825029.1">
    <property type="nucleotide sequence ID" value="NZ_JARRIF010000002.1"/>
</dbReference>
<organism evidence="2 3">
    <name type="scientific">Pyrococcus kukulkanii</name>
    <dbReference type="NCBI Taxonomy" id="1609559"/>
    <lineage>
        <taxon>Archaea</taxon>
        <taxon>Methanobacteriati</taxon>
        <taxon>Methanobacteriota</taxon>
        <taxon>Thermococci</taxon>
        <taxon>Thermococcales</taxon>
        <taxon>Thermococcaceae</taxon>
        <taxon>Pyrococcus</taxon>
    </lineage>
</organism>
<keyword evidence="3" id="KW-1185">Reference proteome</keyword>
<gene>
    <name evidence="2" type="ORF">P8X34_11900</name>
</gene>
<dbReference type="Proteomes" id="UP001571980">
    <property type="component" value="Unassembled WGS sequence"/>
</dbReference>
<accession>A0ABV4T6G7</accession>
<reference evidence="2 3" key="1">
    <citation type="submission" date="2023-03" db="EMBL/GenBank/DDBJ databases">
        <title>Speciation in Pyrococcus: adaptation to high temperature as a mechanism.</title>
        <authorList>
            <person name="Gu J."/>
        </authorList>
    </citation>
    <scope>NUCLEOTIDE SEQUENCE [LARGE SCALE GENOMIC DNA]</scope>
    <source>
        <strain evidence="2 3">LMOA34</strain>
    </source>
</reference>
<keyword evidence="1" id="KW-0472">Membrane</keyword>
<dbReference type="EMBL" id="JARRIG010000009">
    <property type="protein sequence ID" value="MFA4805430.1"/>
    <property type="molecule type" value="Genomic_DNA"/>
</dbReference>
<keyword evidence="1" id="KW-0812">Transmembrane</keyword>
<evidence type="ECO:0000313" key="3">
    <source>
        <dbReference type="Proteomes" id="UP001571980"/>
    </source>
</evidence>
<name>A0ABV4T6G7_9EURY</name>
<evidence type="ECO:0000313" key="2">
    <source>
        <dbReference type="EMBL" id="MFA4805430.1"/>
    </source>
</evidence>
<proteinExistence type="predicted"/>
<feature type="transmembrane region" description="Helical" evidence="1">
    <location>
        <begin position="219"/>
        <end position="238"/>
    </location>
</feature>
<protein>
    <submittedName>
        <fullName evidence="2">Uncharacterized protein</fullName>
    </submittedName>
</protein>
<comment type="caution">
    <text evidence="2">The sequence shown here is derived from an EMBL/GenBank/DDBJ whole genome shotgun (WGS) entry which is preliminary data.</text>
</comment>